<protein>
    <submittedName>
        <fullName evidence="1">DUF4287 domain-containing protein</fullName>
    </submittedName>
</protein>
<dbReference type="OrthoDB" id="9809825at2"/>
<dbReference type="Pfam" id="PF14117">
    <property type="entry name" value="DUF4287"/>
    <property type="match status" value="1"/>
</dbReference>
<reference evidence="1 2" key="1">
    <citation type="submission" date="2019-07" db="EMBL/GenBank/DDBJ databases">
        <authorList>
            <person name="Huq M.A."/>
        </authorList>
    </citation>
    <scope>NUCLEOTIDE SEQUENCE [LARGE SCALE GENOMIC DNA]</scope>
    <source>
        <strain evidence="1 2">MAH-19</strain>
    </source>
</reference>
<dbReference type="Proteomes" id="UP000318733">
    <property type="component" value="Unassembled WGS sequence"/>
</dbReference>
<dbReference type="RefSeq" id="WP_144246706.1">
    <property type="nucleotide sequence ID" value="NZ_VLPK01000001.1"/>
</dbReference>
<gene>
    <name evidence="1" type="ORF">FO440_02825</name>
</gene>
<evidence type="ECO:0000313" key="1">
    <source>
        <dbReference type="EMBL" id="TSJ43141.1"/>
    </source>
</evidence>
<dbReference type="AlphaFoldDB" id="A0A556MT73"/>
<comment type="caution">
    <text evidence="1">The sequence shown here is derived from an EMBL/GenBank/DDBJ whole genome shotgun (WGS) entry which is preliminary data.</text>
</comment>
<accession>A0A556MT73</accession>
<organism evidence="1 2">
    <name type="scientific">Mucilaginibacter corticis</name>
    <dbReference type="NCBI Taxonomy" id="2597670"/>
    <lineage>
        <taxon>Bacteria</taxon>
        <taxon>Pseudomonadati</taxon>
        <taxon>Bacteroidota</taxon>
        <taxon>Sphingobacteriia</taxon>
        <taxon>Sphingobacteriales</taxon>
        <taxon>Sphingobacteriaceae</taxon>
        <taxon>Mucilaginibacter</taxon>
    </lineage>
</organism>
<sequence>MNQINLTAYYATIKKKTGKTPADFKALAINKGYFENDVLKPTVKAAEIIAWLKADFGLGHGHGLAIYHSLNNAG</sequence>
<keyword evidence="2" id="KW-1185">Reference proteome</keyword>
<dbReference type="InterPro" id="IPR025629">
    <property type="entry name" value="DUF4287"/>
</dbReference>
<evidence type="ECO:0000313" key="2">
    <source>
        <dbReference type="Proteomes" id="UP000318733"/>
    </source>
</evidence>
<name>A0A556MT73_9SPHI</name>
<proteinExistence type="predicted"/>
<dbReference type="EMBL" id="VLPK01000001">
    <property type="protein sequence ID" value="TSJ43141.1"/>
    <property type="molecule type" value="Genomic_DNA"/>
</dbReference>